<dbReference type="Pfam" id="PF03184">
    <property type="entry name" value="DDE_1"/>
    <property type="match status" value="1"/>
</dbReference>
<name>A0A8T1TJE5_9STRA</name>
<dbReference type="PANTHER" id="PTHR19303:SF74">
    <property type="entry name" value="POGO TRANSPOSABLE ELEMENT WITH KRAB DOMAIN"/>
    <property type="match status" value="1"/>
</dbReference>
<dbReference type="AlphaFoldDB" id="A0A8T1TJE5"/>
<protein>
    <recommendedName>
        <fullName evidence="1">DDE-1 domain-containing protein</fullName>
    </recommendedName>
</protein>
<dbReference type="Proteomes" id="UP000688947">
    <property type="component" value="Unassembled WGS sequence"/>
</dbReference>
<dbReference type="EMBL" id="JAENGZ010003606">
    <property type="protein sequence ID" value="KAG6941368.1"/>
    <property type="molecule type" value="Genomic_DNA"/>
</dbReference>
<evidence type="ECO:0000259" key="1">
    <source>
        <dbReference type="Pfam" id="PF03184"/>
    </source>
</evidence>
<gene>
    <name evidence="2" type="ORF">JG687_00019695</name>
</gene>
<dbReference type="VEuPathDB" id="FungiDB:PC110_g8206"/>
<evidence type="ECO:0000313" key="3">
    <source>
        <dbReference type="Proteomes" id="UP000688947"/>
    </source>
</evidence>
<feature type="domain" description="DDE-1" evidence="1">
    <location>
        <begin position="2"/>
        <end position="75"/>
    </location>
</feature>
<comment type="caution">
    <text evidence="2">The sequence shown here is derived from an EMBL/GenBank/DDBJ whole genome shotgun (WGS) entry which is preliminary data.</text>
</comment>
<organism evidence="2 3">
    <name type="scientific">Phytophthora cactorum</name>
    <dbReference type="NCBI Taxonomy" id="29920"/>
    <lineage>
        <taxon>Eukaryota</taxon>
        <taxon>Sar</taxon>
        <taxon>Stramenopiles</taxon>
        <taxon>Oomycota</taxon>
        <taxon>Peronosporomycetes</taxon>
        <taxon>Peronosporales</taxon>
        <taxon>Peronosporaceae</taxon>
        <taxon>Phytophthora</taxon>
    </lineage>
</organism>
<sequence>MKWLKWLVAKLPPVRPQLLILDGHLAHVSIGVVKFAKEHVVHLFVLPAHTSHFLQPLDVAVFQSFKALYNGAVSRFPLQHKGGLPRKDDVAGMACVPFETAFSRSNTKRGFKNSGIFPLSLEIMLQEMVPHFNGEPVSERVQMAMKRRHLSLDTLNVACLSLKMVDSVARPRPKGDFVDTAASGGKLLTYEEMEAVAESKAAAAEAKVKAKREAAEARAAKKVEAAALKTARQTAAAAARLRRHSERRERL</sequence>
<accession>A0A8T1TJE5</accession>
<dbReference type="GO" id="GO:0005634">
    <property type="term" value="C:nucleus"/>
    <property type="evidence" value="ECO:0007669"/>
    <property type="project" value="TreeGrafter"/>
</dbReference>
<dbReference type="PANTHER" id="PTHR19303">
    <property type="entry name" value="TRANSPOSON"/>
    <property type="match status" value="1"/>
</dbReference>
<dbReference type="InterPro" id="IPR004875">
    <property type="entry name" value="DDE_SF_endonuclease_dom"/>
</dbReference>
<dbReference type="GO" id="GO:0003677">
    <property type="term" value="F:DNA binding"/>
    <property type="evidence" value="ECO:0007669"/>
    <property type="project" value="TreeGrafter"/>
</dbReference>
<dbReference type="InterPro" id="IPR050863">
    <property type="entry name" value="CenT-Element_Derived"/>
</dbReference>
<proteinExistence type="predicted"/>
<reference evidence="2" key="1">
    <citation type="submission" date="2021-01" db="EMBL/GenBank/DDBJ databases">
        <title>Phytophthora aleatoria, a newly-described species from Pinus radiata is distinct from Phytophthora cactorum isolates based on comparative genomics.</title>
        <authorList>
            <person name="Mcdougal R."/>
            <person name="Panda P."/>
            <person name="Williams N."/>
            <person name="Studholme D.J."/>
        </authorList>
    </citation>
    <scope>NUCLEOTIDE SEQUENCE</scope>
    <source>
        <strain evidence="2">NZFS 3830</strain>
    </source>
</reference>
<evidence type="ECO:0000313" key="2">
    <source>
        <dbReference type="EMBL" id="KAG6941368.1"/>
    </source>
</evidence>
<dbReference type="OrthoDB" id="128940at2759"/>